<dbReference type="Proteomes" id="UP001196413">
    <property type="component" value="Unassembled WGS sequence"/>
</dbReference>
<protein>
    <submittedName>
        <fullName evidence="1">Uncharacterized protein</fullName>
    </submittedName>
</protein>
<keyword evidence="2" id="KW-1185">Reference proteome</keyword>
<proteinExistence type="predicted"/>
<name>A0AAD5QNY5_PARTN</name>
<dbReference type="AlphaFoldDB" id="A0AAD5QNY5"/>
<comment type="caution">
    <text evidence="1">The sequence shown here is derived from an EMBL/GenBank/DDBJ whole genome shotgun (WGS) entry which is preliminary data.</text>
</comment>
<evidence type="ECO:0000313" key="1">
    <source>
        <dbReference type="EMBL" id="KAJ1356080.1"/>
    </source>
</evidence>
<organism evidence="1 2">
    <name type="scientific">Parelaphostrongylus tenuis</name>
    <name type="common">Meningeal worm</name>
    <dbReference type="NCBI Taxonomy" id="148309"/>
    <lineage>
        <taxon>Eukaryota</taxon>
        <taxon>Metazoa</taxon>
        <taxon>Ecdysozoa</taxon>
        <taxon>Nematoda</taxon>
        <taxon>Chromadorea</taxon>
        <taxon>Rhabditida</taxon>
        <taxon>Rhabditina</taxon>
        <taxon>Rhabditomorpha</taxon>
        <taxon>Strongyloidea</taxon>
        <taxon>Metastrongylidae</taxon>
        <taxon>Parelaphostrongylus</taxon>
    </lineage>
</organism>
<dbReference type="EMBL" id="JAHQIW010002683">
    <property type="protein sequence ID" value="KAJ1356080.1"/>
    <property type="molecule type" value="Genomic_DNA"/>
</dbReference>
<reference evidence="1" key="1">
    <citation type="submission" date="2021-06" db="EMBL/GenBank/DDBJ databases">
        <title>Parelaphostrongylus tenuis whole genome reference sequence.</title>
        <authorList>
            <person name="Garwood T.J."/>
            <person name="Larsen P.A."/>
            <person name="Fountain-Jones N.M."/>
            <person name="Garbe J.R."/>
            <person name="Macchietto M.G."/>
            <person name="Kania S.A."/>
            <person name="Gerhold R.W."/>
            <person name="Richards J.E."/>
            <person name="Wolf T.M."/>
        </authorList>
    </citation>
    <scope>NUCLEOTIDE SEQUENCE</scope>
    <source>
        <strain evidence="1">MNPRO001-30</strain>
        <tissue evidence="1">Meninges</tissue>
    </source>
</reference>
<evidence type="ECO:0000313" key="2">
    <source>
        <dbReference type="Proteomes" id="UP001196413"/>
    </source>
</evidence>
<sequence>MRRVRWVPRSTAALGTMPAAAGREMMIDRYLIVSGVSFSCRAKEAGLVDGRFYRSVSPGLATSFFNEVNLCIARDLMNLIIQESPDWQETVVSEAARCGSKNGALRCGRGTGTSKFGAITLCKFILELISRPLSKLYGRDHLDSTTAQVSGSSCQGAKGGFDIAATWHVNRVFPKHDRLGK</sequence>
<gene>
    <name evidence="1" type="ORF">KIN20_013711</name>
</gene>
<accession>A0AAD5QNY5</accession>